<dbReference type="GO" id="GO:0006432">
    <property type="term" value="P:phenylalanyl-tRNA aminoacylation"/>
    <property type="evidence" value="ECO:0007669"/>
    <property type="project" value="UniProtKB-UniRule"/>
</dbReference>
<keyword evidence="7 13" id="KW-0547">Nucleotide-binding</keyword>
<dbReference type="CDD" id="cd00496">
    <property type="entry name" value="PheRS_alpha_core"/>
    <property type="match status" value="1"/>
</dbReference>
<dbReference type="InterPro" id="IPR045864">
    <property type="entry name" value="aa-tRNA-synth_II/BPL/LPL"/>
</dbReference>
<keyword evidence="8 13" id="KW-0067">ATP-binding</keyword>
<dbReference type="InterPro" id="IPR004529">
    <property type="entry name" value="Phe-tRNA-synth_IIc_asu"/>
</dbReference>
<feature type="domain" description="Aminoacyl-transfer RNA synthetases class-II family profile" evidence="14">
    <location>
        <begin position="115"/>
        <end position="322"/>
    </location>
</feature>
<keyword evidence="4 13" id="KW-0963">Cytoplasm</keyword>
<sequence length="343" mass="39069">MQKELENLKKNFESQIKQITNFLALEDLEQKFFSRKSGAFTELMKGLKDLADDKRKEAGLLLNTLKAELENNLQHKKSELEMASMGDLARSESIDVTQPYLGETAKGHLNPNTIIQYQLEDLFASMGFMVWDGPELESDYYNFTALNIPPDHPARDMQDTFYVKGHSDWVMRTQTSSFQVRAMQKFGVPLKLIVPGRCFRNESTDPRHEHTFYQMEGLVVGEKITFADMKGVFQAVADHLYGVGTKIRLMPKLYPFVEPGVRGELSCFICQGKGCRVCKNSGWLEAMPGGMVHPNVLREGGIDPEKYQGFAFGFGLNRLSMLKYGIEDIRLFQSGDLRFLQQF</sequence>
<evidence type="ECO:0000256" key="10">
    <source>
        <dbReference type="ARBA" id="ARBA00022917"/>
    </source>
</evidence>
<evidence type="ECO:0000256" key="12">
    <source>
        <dbReference type="ARBA" id="ARBA00049255"/>
    </source>
</evidence>
<keyword evidence="6 13" id="KW-0479">Metal-binding</keyword>
<dbReference type="InterPro" id="IPR006195">
    <property type="entry name" value="aa-tRNA-synth_II"/>
</dbReference>
<dbReference type="EC" id="6.1.1.20" evidence="13"/>
<comment type="caution">
    <text evidence="15">The sequence shown here is derived from an EMBL/GenBank/DDBJ whole genome shotgun (WGS) entry which is preliminary data.</text>
</comment>
<gene>
    <name evidence="13" type="primary">pheS</name>
    <name evidence="15" type="ORF">A3B90_02745</name>
</gene>
<dbReference type="GO" id="GO:0004826">
    <property type="term" value="F:phenylalanine-tRNA ligase activity"/>
    <property type="evidence" value="ECO:0007669"/>
    <property type="project" value="UniProtKB-UniRule"/>
</dbReference>
<dbReference type="PROSITE" id="PS50862">
    <property type="entry name" value="AA_TRNA_LIGASE_II"/>
    <property type="match status" value="1"/>
</dbReference>
<dbReference type="SUPFAM" id="SSF55681">
    <property type="entry name" value="Class II aaRS and biotin synthetases"/>
    <property type="match status" value="1"/>
</dbReference>
<dbReference type="GO" id="GO:0000049">
    <property type="term" value="F:tRNA binding"/>
    <property type="evidence" value="ECO:0007669"/>
    <property type="project" value="InterPro"/>
</dbReference>
<dbReference type="GO" id="GO:0005737">
    <property type="term" value="C:cytoplasm"/>
    <property type="evidence" value="ECO:0007669"/>
    <property type="project" value="UniProtKB-SubCell"/>
</dbReference>
<evidence type="ECO:0000256" key="9">
    <source>
        <dbReference type="ARBA" id="ARBA00022842"/>
    </source>
</evidence>
<comment type="subunit">
    <text evidence="3 13">Tetramer of two alpha and two beta subunits.</text>
</comment>
<dbReference type="Proteomes" id="UP000178742">
    <property type="component" value="Unassembled WGS sequence"/>
</dbReference>
<evidence type="ECO:0000259" key="14">
    <source>
        <dbReference type="PROSITE" id="PS50862"/>
    </source>
</evidence>
<evidence type="ECO:0000256" key="5">
    <source>
        <dbReference type="ARBA" id="ARBA00022598"/>
    </source>
</evidence>
<accession>A0A1F6M539</accession>
<comment type="catalytic activity">
    <reaction evidence="12 13">
        <text>tRNA(Phe) + L-phenylalanine + ATP = L-phenylalanyl-tRNA(Phe) + AMP + diphosphate + H(+)</text>
        <dbReference type="Rhea" id="RHEA:19413"/>
        <dbReference type="Rhea" id="RHEA-COMP:9668"/>
        <dbReference type="Rhea" id="RHEA-COMP:9699"/>
        <dbReference type="ChEBI" id="CHEBI:15378"/>
        <dbReference type="ChEBI" id="CHEBI:30616"/>
        <dbReference type="ChEBI" id="CHEBI:33019"/>
        <dbReference type="ChEBI" id="CHEBI:58095"/>
        <dbReference type="ChEBI" id="CHEBI:78442"/>
        <dbReference type="ChEBI" id="CHEBI:78531"/>
        <dbReference type="ChEBI" id="CHEBI:456215"/>
        <dbReference type="EC" id="6.1.1.20"/>
    </reaction>
</comment>
<reference evidence="15 16" key="1">
    <citation type="journal article" date="2016" name="Nat. Commun.">
        <title>Thousands of microbial genomes shed light on interconnected biogeochemical processes in an aquifer system.</title>
        <authorList>
            <person name="Anantharaman K."/>
            <person name="Brown C.T."/>
            <person name="Hug L.A."/>
            <person name="Sharon I."/>
            <person name="Castelle C.J."/>
            <person name="Probst A.J."/>
            <person name="Thomas B.C."/>
            <person name="Singh A."/>
            <person name="Wilkins M.J."/>
            <person name="Karaoz U."/>
            <person name="Brodie E.L."/>
            <person name="Williams K.H."/>
            <person name="Hubbard S.S."/>
            <person name="Banfield J.F."/>
        </authorList>
    </citation>
    <scope>NUCLEOTIDE SEQUENCE [LARGE SCALE GENOMIC DNA]</scope>
</reference>
<dbReference type="InterPro" id="IPR010978">
    <property type="entry name" value="tRNA-bd_arm"/>
</dbReference>
<organism evidence="15 16">
    <name type="scientific">Candidatus Magasanikbacteria bacterium RIFCSPHIGHO2_02_FULL_41_13</name>
    <dbReference type="NCBI Taxonomy" id="1798676"/>
    <lineage>
        <taxon>Bacteria</taxon>
        <taxon>Candidatus Magasanikiibacteriota</taxon>
    </lineage>
</organism>
<dbReference type="InterPro" id="IPR022911">
    <property type="entry name" value="Phe_tRNA_ligase_alpha1_bac"/>
</dbReference>
<evidence type="ECO:0000256" key="6">
    <source>
        <dbReference type="ARBA" id="ARBA00022723"/>
    </source>
</evidence>
<dbReference type="PANTHER" id="PTHR11538:SF41">
    <property type="entry name" value="PHENYLALANINE--TRNA LIGASE, MITOCHONDRIAL"/>
    <property type="match status" value="1"/>
</dbReference>
<dbReference type="EMBL" id="MFPX01000011">
    <property type="protein sequence ID" value="OGH66710.1"/>
    <property type="molecule type" value="Genomic_DNA"/>
</dbReference>
<evidence type="ECO:0000256" key="8">
    <source>
        <dbReference type="ARBA" id="ARBA00022840"/>
    </source>
</evidence>
<dbReference type="InterPro" id="IPR004188">
    <property type="entry name" value="Phe-tRNA_ligase_II_N"/>
</dbReference>
<dbReference type="NCBIfam" id="TIGR00468">
    <property type="entry name" value="pheS"/>
    <property type="match status" value="1"/>
</dbReference>
<dbReference type="STRING" id="1798676.A3B90_02745"/>
<evidence type="ECO:0000256" key="4">
    <source>
        <dbReference type="ARBA" id="ARBA00022490"/>
    </source>
</evidence>
<evidence type="ECO:0000256" key="11">
    <source>
        <dbReference type="ARBA" id="ARBA00023146"/>
    </source>
</evidence>
<name>A0A1F6M539_9BACT</name>
<evidence type="ECO:0000256" key="7">
    <source>
        <dbReference type="ARBA" id="ARBA00022741"/>
    </source>
</evidence>
<feature type="binding site" evidence="13">
    <location>
        <position position="258"/>
    </location>
    <ligand>
        <name>Mg(2+)</name>
        <dbReference type="ChEBI" id="CHEBI:18420"/>
        <note>shared with beta subunit</note>
    </ligand>
</feature>
<dbReference type="SUPFAM" id="SSF46589">
    <property type="entry name" value="tRNA-binding arm"/>
    <property type="match status" value="1"/>
</dbReference>
<dbReference type="HAMAP" id="MF_00281">
    <property type="entry name" value="Phe_tRNA_synth_alpha1"/>
    <property type="match status" value="1"/>
</dbReference>
<dbReference type="Pfam" id="PF02912">
    <property type="entry name" value="Phe_tRNA-synt_N"/>
    <property type="match status" value="1"/>
</dbReference>
<dbReference type="GO" id="GO:0000287">
    <property type="term" value="F:magnesium ion binding"/>
    <property type="evidence" value="ECO:0007669"/>
    <property type="project" value="UniProtKB-UniRule"/>
</dbReference>
<protein>
    <recommendedName>
        <fullName evidence="13">Phenylalanine--tRNA ligase alpha subunit</fullName>
        <ecNumber evidence="13">6.1.1.20</ecNumber>
    </recommendedName>
    <alternativeName>
        <fullName evidence="13">Phenylalanyl-tRNA synthetase alpha subunit</fullName>
        <shortName evidence="13">PheRS</shortName>
    </alternativeName>
</protein>
<comment type="subcellular location">
    <subcellularLocation>
        <location evidence="1 13">Cytoplasm</location>
    </subcellularLocation>
</comment>
<keyword evidence="9 13" id="KW-0460">Magnesium</keyword>
<dbReference type="GO" id="GO:0005524">
    <property type="term" value="F:ATP binding"/>
    <property type="evidence" value="ECO:0007669"/>
    <property type="project" value="UniProtKB-UniRule"/>
</dbReference>
<keyword evidence="10 13" id="KW-0648">Protein biosynthesis</keyword>
<dbReference type="Pfam" id="PF01409">
    <property type="entry name" value="tRNA-synt_2d"/>
    <property type="match status" value="1"/>
</dbReference>
<evidence type="ECO:0000256" key="3">
    <source>
        <dbReference type="ARBA" id="ARBA00011209"/>
    </source>
</evidence>
<keyword evidence="11 13" id="KW-0030">Aminoacyl-tRNA synthetase</keyword>
<dbReference type="InterPro" id="IPR002319">
    <property type="entry name" value="Phenylalanyl-tRNA_Synthase"/>
</dbReference>
<comment type="cofactor">
    <cofactor evidence="13">
        <name>Mg(2+)</name>
        <dbReference type="ChEBI" id="CHEBI:18420"/>
    </cofactor>
    <text evidence="13">Binds 2 magnesium ions per tetramer.</text>
</comment>
<evidence type="ECO:0000313" key="15">
    <source>
        <dbReference type="EMBL" id="OGH66710.1"/>
    </source>
</evidence>
<evidence type="ECO:0000256" key="2">
    <source>
        <dbReference type="ARBA" id="ARBA00010207"/>
    </source>
</evidence>
<evidence type="ECO:0000313" key="16">
    <source>
        <dbReference type="Proteomes" id="UP000178742"/>
    </source>
</evidence>
<evidence type="ECO:0000256" key="13">
    <source>
        <dbReference type="HAMAP-Rule" id="MF_00281"/>
    </source>
</evidence>
<dbReference type="AlphaFoldDB" id="A0A1F6M539"/>
<keyword evidence="5 13" id="KW-0436">Ligase</keyword>
<evidence type="ECO:0000256" key="1">
    <source>
        <dbReference type="ARBA" id="ARBA00004496"/>
    </source>
</evidence>
<dbReference type="Gene3D" id="3.30.930.10">
    <property type="entry name" value="Bira Bifunctional Protein, Domain 2"/>
    <property type="match status" value="1"/>
</dbReference>
<comment type="similarity">
    <text evidence="2 13">Belongs to the class-II aminoacyl-tRNA synthetase family. Phe-tRNA synthetase alpha subunit type 1 subfamily.</text>
</comment>
<dbReference type="PANTHER" id="PTHR11538">
    <property type="entry name" value="PHENYLALANYL-TRNA SYNTHETASE"/>
    <property type="match status" value="1"/>
</dbReference>
<proteinExistence type="inferred from homology"/>